<protein>
    <submittedName>
        <fullName evidence="1">Uncharacterized protein</fullName>
    </submittedName>
</protein>
<gene>
    <name evidence="1" type="ORF">L3Q82_005957</name>
</gene>
<dbReference type="Proteomes" id="UP000831701">
    <property type="component" value="Chromosome 3"/>
</dbReference>
<evidence type="ECO:0000313" key="2">
    <source>
        <dbReference type="Proteomes" id="UP000831701"/>
    </source>
</evidence>
<name>A0ACB8X2K4_9TELE</name>
<dbReference type="EMBL" id="CM041533">
    <property type="protein sequence ID" value="KAI3374328.1"/>
    <property type="molecule type" value="Genomic_DNA"/>
</dbReference>
<reference evidence="1" key="1">
    <citation type="submission" date="2022-04" db="EMBL/GenBank/DDBJ databases">
        <title>Jade perch genome.</title>
        <authorList>
            <person name="Chao B."/>
        </authorList>
    </citation>
    <scope>NUCLEOTIDE SEQUENCE</scope>
    <source>
        <strain evidence="1">CB-2022</strain>
    </source>
</reference>
<comment type="caution">
    <text evidence="1">The sequence shown here is derived from an EMBL/GenBank/DDBJ whole genome shotgun (WGS) entry which is preliminary data.</text>
</comment>
<accession>A0ACB8X2K4</accession>
<proteinExistence type="predicted"/>
<evidence type="ECO:0000313" key="1">
    <source>
        <dbReference type="EMBL" id="KAI3374328.1"/>
    </source>
</evidence>
<sequence>MLVEFRKYCLESTVVESCVCQEYKLRSLKVRMMFVPVKVKNSSSLQLVCGLSWLRQRSSLRTCIVAAHKSGKDYKAISKCFQVPVATVQSIIKKYKTFCTVENLRGRGWKPKVTPVLARRIVREVKKNPKITTKAILENLALLVATSQGRQSTGLQRITLLSLPGKVYTRQTRWIYGVFNVFSLSRTLPATRRDPPPAAGFTPARRPRWFMSAPAAGGGATRTANRTANVTRPPGAGDRQRLFRAAV</sequence>
<organism evidence="1 2">
    <name type="scientific">Scortum barcoo</name>
    <name type="common">barcoo grunter</name>
    <dbReference type="NCBI Taxonomy" id="214431"/>
    <lineage>
        <taxon>Eukaryota</taxon>
        <taxon>Metazoa</taxon>
        <taxon>Chordata</taxon>
        <taxon>Craniata</taxon>
        <taxon>Vertebrata</taxon>
        <taxon>Euteleostomi</taxon>
        <taxon>Actinopterygii</taxon>
        <taxon>Neopterygii</taxon>
        <taxon>Teleostei</taxon>
        <taxon>Neoteleostei</taxon>
        <taxon>Acanthomorphata</taxon>
        <taxon>Eupercaria</taxon>
        <taxon>Centrarchiformes</taxon>
        <taxon>Terapontoidei</taxon>
        <taxon>Terapontidae</taxon>
        <taxon>Scortum</taxon>
    </lineage>
</organism>
<keyword evidence="2" id="KW-1185">Reference proteome</keyword>